<dbReference type="GO" id="GO:0005923">
    <property type="term" value="C:bicellular tight junction"/>
    <property type="evidence" value="ECO:0007669"/>
    <property type="project" value="TreeGrafter"/>
</dbReference>
<evidence type="ECO:0000256" key="8">
    <source>
        <dbReference type="ARBA" id="ARBA00023179"/>
    </source>
</evidence>
<evidence type="ECO:0000256" key="2">
    <source>
        <dbReference type="ARBA" id="ARBA00008447"/>
    </source>
</evidence>
<dbReference type="PANTHER" id="PTHR46349">
    <property type="entry name" value="CINGULIN-LIKE PROTEIN 1-RELATED"/>
    <property type="match status" value="1"/>
</dbReference>
<keyword evidence="6" id="KW-0518">Myosin</keyword>
<dbReference type="AlphaFoldDB" id="A0A9N9QZN4"/>
<dbReference type="PANTHER" id="PTHR46349:SF7">
    <property type="entry name" value="MYOSIN TAIL DOMAIN-CONTAINING PROTEIN"/>
    <property type="match status" value="1"/>
</dbReference>
<evidence type="ECO:0000256" key="7">
    <source>
        <dbReference type="ARBA" id="ARBA00023175"/>
    </source>
</evidence>
<evidence type="ECO:0000256" key="6">
    <source>
        <dbReference type="ARBA" id="ARBA00023123"/>
    </source>
</evidence>
<dbReference type="Proteomes" id="UP001153714">
    <property type="component" value="Chromosome 15"/>
</dbReference>
<evidence type="ECO:0000256" key="3">
    <source>
        <dbReference type="ARBA" id="ARBA00022433"/>
    </source>
</evidence>
<keyword evidence="3" id="KW-0787">Thick filament</keyword>
<accession>A0A9N9QZN4</accession>
<reference evidence="11" key="1">
    <citation type="submission" date="2021-12" db="EMBL/GenBank/DDBJ databases">
        <authorList>
            <person name="King R."/>
        </authorList>
    </citation>
    <scope>NUCLEOTIDE SEQUENCE</scope>
</reference>
<name>A0A9N9QZN4_9NEOP</name>
<evidence type="ECO:0000256" key="5">
    <source>
        <dbReference type="ARBA" id="ARBA00023054"/>
    </source>
</evidence>
<organism evidence="11 12">
    <name type="scientific">Diatraea saccharalis</name>
    <name type="common">sugarcane borer</name>
    <dbReference type="NCBI Taxonomy" id="40085"/>
    <lineage>
        <taxon>Eukaryota</taxon>
        <taxon>Metazoa</taxon>
        <taxon>Ecdysozoa</taxon>
        <taxon>Arthropoda</taxon>
        <taxon>Hexapoda</taxon>
        <taxon>Insecta</taxon>
        <taxon>Pterygota</taxon>
        <taxon>Neoptera</taxon>
        <taxon>Endopterygota</taxon>
        <taxon>Lepidoptera</taxon>
        <taxon>Glossata</taxon>
        <taxon>Ditrysia</taxon>
        <taxon>Pyraloidea</taxon>
        <taxon>Crambidae</taxon>
        <taxon>Crambinae</taxon>
        <taxon>Diatraea</taxon>
    </lineage>
</organism>
<gene>
    <name evidence="11" type="ORF">DIATSA_LOCUS4359</name>
</gene>
<sequence length="168" mass="19597">MELGTEKAATQKLESSKLVLERQNKELKAKLAELETATRTKTKGMITSLELKVGNLEEQLEAESRERLAQQKASRKLDKKMKELALQLDEERRHADQYKEQIEKMNVRVKALKRQLDEAEEEVQREKVGKRKAQRELEDMLETHEQLARECNNLRNKLRPSLSDVDSD</sequence>
<keyword evidence="5 9" id="KW-0175">Coiled coil</keyword>
<dbReference type="GO" id="GO:0030016">
    <property type="term" value="C:myofibril"/>
    <property type="evidence" value="ECO:0007669"/>
    <property type="project" value="UniProtKB-SubCell"/>
</dbReference>
<dbReference type="Pfam" id="PF01576">
    <property type="entry name" value="Myosin_tail_1"/>
    <property type="match status" value="1"/>
</dbReference>
<dbReference type="GO" id="GO:0016459">
    <property type="term" value="C:myosin complex"/>
    <property type="evidence" value="ECO:0007669"/>
    <property type="project" value="UniProtKB-KW"/>
</dbReference>
<dbReference type="EMBL" id="OU893346">
    <property type="protein sequence ID" value="CAG9786408.1"/>
    <property type="molecule type" value="Genomic_DNA"/>
</dbReference>
<evidence type="ECO:0000313" key="12">
    <source>
        <dbReference type="Proteomes" id="UP001153714"/>
    </source>
</evidence>
<dbReference type="InterPro" id="IPR002928">
    <property type="entry name" value="Myosin_tail"/>
</dbReference>
<evidence type="ECO:0000256" key="9">
    <source>
        <dbReference type="SAM" id="Coils"/>
    </source>
</evidence>
<keyword evidence="12" id="KW-1185">Reference proteome</keyword>
<evidence type="ECO:0000256" key="4">
    <source>
        <dbReference type="ARBA" id="ARBA00022490"/>
    </source>
</evidence>
<dbReference type="GO" id="GO:0032982">
    <property type="term" value="C:myosin filament"/>
    <property type="evidence" value="ECO:0007669"/>
    <property type="project" value="UniProtKB-KW"/>
</dbReference>
<comment type="similarity">
    <text evidence="2">Belongs to the paramyosin family.</text>
</comment>
<evidence type="ECO:0000313" key="11">
    <source>
        <dbReference type="EMBL" id="CAG9786408.1"/>
    </source>
</evidence>
<evidence type="ECO:0000256" key="1">
    <source>
        <dbReference type="ARBA" id="ARBA00004657"/>
    </source>
</evidence>
<proteinExistence type="inferred from homology"/>
<dbReference type="Gene3D" id="6.10.250.2420">
    <property type="match status" value="1"/>
</dbReference>
<protein>
    <recommendedName>
        <fullName evidence="10">Myosin tail domain-containing protein</fullName>
    </recommendedName>
</protein>
<keyword evidence="4" id="KW-0963">Cytoplasm</keyword>
<dbReference type="OrthoDB" id="10254995at2759"/>
<feature type="domain" description="Myosin tail" evidence="10">
    <location>
        <begin position="2"/>
        <end position="158"/>
    </location>
</feature>
<reference evidence="11" key="2">
    <citation type="submission" date="2022-10" db="EMBL/GenBank/DDBJ databases">
        <authorList>
            <consortium name="ENA_rothamsted_submissions"/>
            <consortium name="culmorum"/>
            <person name="King R."/>
        </authorList>
    </citation>
    <scope>NUCLEOTIDE SEQUENCE</scope>
</reference>
<comment type="subcellular location">
    <subcellularLocation>
        <location evidence="1">Cytoplasm</location>
        <location evidence="1">Myofibril</location>
    </subcellularLocation>
</comment>
<feature type="coiled-coil region" evidence="9">
    <location>
        <begin position="10"/>
        <end position="157"/>
    </location>
</feature>
<keyword evidence="8" id="KW-0514">Muscle protein</keyword>
<keyword evidence="7" id="KW-0505">Motor protein</keyword>
<evidence type="ECO:0000259" key="10">
    <source>
        <dbReference type="Pfam" id="PF01576"/>
    </source>
</evidence>